<dbReference type="SUPFAM" id="SSF53474">
    <property type="entry name" value="alpha/beta-Hydrolases"/>
    <property type="match status" value="1"/>
</dbReference>
<keyword evidence="3" id="KW-1185">Reference proteome</keyword>
<keyword evidence="2" id="KW-0378">Hydrolase</keyword>
<evidence type="ECO:0000313" key="2">
    <source>
        <dbReference type="EMBL" id="MXP23327.1"/>
    </source>
</evidence>
<accession>A0A6L7GV35</accession>
<organism evidence="2 3">
    <name type="scientific">Gordonia mangrovi</name>
    <dbReference type="NCBI Taxonomy" id="2665643"/>
    <lineage>
        <taxon>Bacteria</taxon>
        <taxon>Bacillati</taxon>
        <taxon>Actinomycetota</taxon>
        <taxon>Actinomycetes</taxon>
        <taxon>Mycobacteriales</taxon>
        <taxon>Gordoniaceae</taxon>
        <taxon>Gordonia</taxon>
    </lineage>
</organism>
<dbReference type="PANTHER" id="PTHR46438">
    <property type="entry name" value="ALPHA/BETA-HYDROLASES SUPERFAMILY PROTEIN"/>
    <property type="match status" value="1"/>
</dbReference>
<name>A0A6L7GV35_9ACTN</name>
<dbReference type="RefSeq" id="WP_160903506.1">
    <property type="nucleotide sequence ID" value="NZ_CP102850.1"/>
</dbReference>
<gene>
    <name evidence="2" type="ORF">GIY30_18480</name>
</gene>
<sequence>MTETFTYDSTSRTMAVDGVEVHWHDAGSGPPLILLHGSGPGVSAWSNFRHNLPVFAEHFRVIMPDLPGFGGSELPEPKEVYPLAAARWVARLMDELEIESSPVVGNSMGGAVAAEMAGHLPERIDRMAIMGSGGLSVSLFQTEPSEGFQRLFAFLQEPTRERMVQWIDTMVFDKSLITDELVDERMRNATAEGVLDRTRAIFGAMFNPTLRETYTPLWKRLETITTPTLMLWGREDRMLPYDQAHLANRWVPDIELHTFANCGHWIQVEKKARFERVVLEFLTRESD</sequence>
<comment type="caution">
    <text evidence="2">The sequence shown here is derived from an EMBL/GenBank/DDBJ whole genome shotgun (WGS) entry which is preliminary data.</text>
</comment>
<evidence type="ECO:0000259" key="1">
    <source>
        <dbReference type="Pfam" id="PF00561"/>
    </source>
</evidence>
<reference evidence="2 3" key="1">
    <citation type="submission" date="2019-11" db="EMBL/GenBank/DDBJ databases">
        <title>Gordonia sp. nov., a novel actinobacterium isolated from mangrove soil in Hainan.</title>
        <authorList>
            <person name="Huang X."/>
            <person name="Xie Y."/>
            <person name="Chu X."/>
            <person name="Xiao K."/>
        </authorList>
    </citation>
    <scope>NUCLEOTIDE SEQUENCE [LARGE SCALE GENOMIC DNA]</scope>
    <source>
        <strain evidence="2 3">HNM0687</strain>
    </source>
</reference>
<dbReference type="Proteomes" id="UP000475545">
    <property type="component" value="Unassembled WGS sequence"/>
</dbReference>
<dbReference type="InterPro" id="IPR029058">
    <property type="entry name" value="AB_hydrolase_fold"/>
</dbReference>
<dbReference type="Gene3D" id="3.40.50.1820">
    <property type="entry name" value="alpha/beta hydrolase"/>
    <property type="match status" value="1"/>
</dbReference>
<evidence type="ECO:0000313" key="3">
    <source>
        <dbReference type="Proteomes" id="UP000475545"/>
    </source>
</evidence>
<protein>
    <submittedName>
        <fullName evidence="2">Alpha/beta fold hydrolase</fullName>
    </submittedName>
</protein>
<feature type="domain" description="AB hydrolase-1" evidence="1">
    <location>
        <begin position="30"/>
        <end position="270"/>
    </location>
</feature>
<dbReference type="PRINTS" id="PR00111">
    <property type="entry name" value="ABHYDROLASE"/>
</dbReference>
<dbReference type="EMBL" id="WMBR01000005">
    <property type="protein sequence ID" value="MXP23327.1"/>
    <property type="molecule type" value="Genomic_DNA"/>
</dbReference>
<dbReference type="Pfam" id="PF00561">
    <property type="entry name" value="Abhydrolase_1"/>
    <property type="match status" value="1"/>
</dbReference>
<dbReference type="InterPro" id="IPR000073">
    <property type="entry name" value="AB_hydrolase_1"/>
</dbReference>
<dbReference type="GO" id="GO:0016787">
    <property type="term" value="F:hydrolase activity"/>
    <property type="evidence" value="ECO:0007669"/>
    <property type="project" value="UniProtKB-KW"/>
</dbReference>
<dbReference type="AlphaFoldDB" id="A0A6L7GV35"/>
<dbReference type="PANTHER" id="PTHR46438:SF11">
    <property type="entry name" value="LIPASE-RELATED"/>
    <property type="match status" value="1"/>
</dbReference>
<proteinExistence type="predicted"/>